<gene>
    <name evidence="2" type="ORF">ECPE_LOCUS16206</name>
</gene>
<dbReference type="WBParaSite" id="ECPE_0001625001-mRNA-1">
    <property type="protein sequence ID" value="ECPE_0001625001-mRNA-1"/>
    <property type="gene ID" value="ECPE_0001625001"/>
</dbReference>
<accession>A0A183BAH2</accession>
<reference evidence="4" key="1">
    <citation type="submission" date="2016-06" db="UniProtKB">
        <authorList>
            <consortium name="WormBaseParasite"/>
        </authorList>
    </citation>
    <scope>IDENTIFICATION</scope>
</reference>
<evidence type="ECO:0000313" key="4">
    <source>
        <dbReference type="WBParaSite" id="ECPE_0001625001-mRNA-1"/>
    </source>
</evidence>
<evidence type="ECO:0000256" key="1">
    <source>
        <dbReference type="SAM" id="MobiDB-lite"/>
    </source>
</evidence>
<evidence type="ECO:0000313" key="2">
    <source>
        <dbReference type="EMBL" id="VDP93478.1"/>
    </source>
</evidence>
<organism evidence="4">
    <name type="scientific">Echinostoma caproni</name>
    <dbReference type="NCBI Taxonomy" id="27848"/>
    <lineage>
        <taxon>Eukaryota</taxon>
        <taxon>Metazoa</taxon>
        <taxon>Spiralia</taxon>
        <taxon>Lophotrochozoa</taxon>
        <taxon>Platyhelminthes</taxon>
        <taxon>Trematoda</taxon>
        <taxon>Digenea</taxon>
        <taxon>Plagiorchiida</taxon>
        <taxon>Echinostomata</taxon>
        <taxon>Echinostomatoidea</taxon>
        <taxon>Echinostomatidae</taxon>
        <taxon>Echinostoma</taxon>
    </lineage>
</organism>
<proteinExistence type="predicted"/>
<evidence type="ECO:0000313" key="3">
    <source>
        <dbReference type="Proteomes" id="UP000272942"/>
    </source>
</evidence>
<sequence length="90" mass="9641">MTRRSGNLEVTGFNLLNGQEDVAAEVATDPERSPSRQPGANKAALKGSPIVEAYAGERHADDATTWTQIGIRLQETGQPGKLQPPSWALN</sequence>
<feature type="region of interest" description="Disordered" evidence="1">
    <location>
        <begin position="25"/>
        <end position="47"/>
    </location>
</feature>
<dbReference type="EMBL" id="UZAN01063393">
    <property type="protein sequence ID" value="VDP93478.1"/>
    <property type="molecule type" value="Genomic_DNA"/>
</dbReference>
<keyword evidence="3" id="KW-1185">Reference proteome</keyword>
<dbReference type="Proteomes" id="UP000272942">
    <property type="component" value="Unassembled WGS sequence"/>
</dbReference>
<name>A0A183BAH2_9TREM</name>
<protein>
    <submittedName>
        <fullName evidence="4">Transposase</fullName>
    </submittedName>
</protein>
<reference evidence="2 3" key="2">
    <citation type="submission" date="2018-11" db="EMBL/GenBank/DDBJ databases">
        <authorList>
            <consortium name="Pathogen Informatics"/>
        </authorList>
    </citation>
    <scope>NUCLEOTIDE SEQUENCE [LARGE SCALE GENOMIC DNA]</scope>
    <source>
        <strain evidence="2 3">Egypt</strain>
    </source>
</reference>
<dbReference type="AlphaFoldDB" id="A0A183BAH2"/>